<name>A0A7J5ZWM8_AMEME</name>
<dbReference type="Proteomes" id="UP000593565">
    <property type="component" value="Unassembled WGS sequence"/>
</dbReference>
<sequence>MLGETLVVCRRYCSLPDFKDLLTPVGQICLLQGEESRREQKRARSTGSVVVERRGCGSAVLGTVCGEAGTGGAEM</sequence>
<organism evidence="1 2">
    <name type="scientific">Ameiurus melas</name>
    <name type="common">Black bullhead</name>
    <name type="synonym">Silurus melas</name>
    <dbReference type="NCBI Taxonomy" id="219545"/>
    <lineage>
        <taxon>Eukaryota</taxon>
        <taxon>Metazoa</taxon>
        <taxon>Chordata</taxon>
        <taxon>Craniata</taxon>
        <taxon>Vertebrata</taxon>
        <taxon>Euteleostomi</taxon>
        <taxon>Actinopterygii</taxon>
        <taxon>Neopterygii</taxon>
        <taxon>Teleostei</taxon>
        <taxon>Ostariophysi</taxon>
        <taxon>Siluriformes</taxon>
        <taxon>Ictaluridae</taxon>
        <taxon>Ameiurus</taxon>
    </lineage>
</organism>
<evidence type="ECO:0000313" key="1">
    <source>
        <dbReference type="EMBL" id="KAF4074823.1"/>
    </source>
</evidence>
<accession>A0A7J5ZWM8</accession>
<proteinExistence type="predicted"/>
<keyword evidence="2" id="KW-1185">Reference proteome</keyword>
<dbReference type="AlphaFoldDB" id="A0A7J5ZWM8"/>
<dbReference type="EMBL" id="JAAGNN010000022">
    <property type="protein sequence ID" value="KAF4074823.1"/>
    <property type="molecule type" value="Genomic_DNA"/>
</dbReference>
<reference evidence="1 2" key="1">
    <citation type="submission" date="2020-02" db="EMBL/GenBank/DDBJ databases">
        <title>A chromosome-scale genome assembly of the black bullhead catfish (Ameiurus melas).</title>
        <authorList>
            <person name="Wen M."/>
            <person name="Zham M."/>
            <person name="Cabau C."/>
            <person name="Klopp C."/>
            <person name="Donnadieu C."/>
            <person name="Roques C."/>
            <person name="Bouchez O."/>
            <person name="Lampietro C."/>
            <person name="Jouanno E."/>
            <person name="Herpin A."/>
            <person name="Louis A."/>
            <person name="Berthelot C."/>
            <person name="Parey E."/>
            <person name="Roest-Crollius H."/>
            <person name="Braasch I."/>
            <person name="Postlethwait J."/>
            <person name="Robinson-Rechavi M."/>
            <person name="Echchiki A."/>
            <person name="Begum T."/>
            <person name="Montfort J."/>
            <person name="Schartl M."/>
            <person name="Bobe J."/>
            <person name="Guiguen Y."/>
        </authorList>
    </citation>
    <scope>NUCLEOTIDE SEQUENCE [LARGE SCALE GENOMIC DNA]</scope>
    <source>
        <strain evidence="1">M_S1</strain>
        <tissue evidence="1">Blood</tissue>
    </source>
</reference>
<gene>
    <name evidence="1" type="ORF">AMELA_G00243360</name>
</gene>
<evidence type="ECO:0000313" key="2">
    <source>
        <dbReference type="Proteomes" id="UP000593565"/>
    </source>
</evidence>
<comment type="caution">
    <text evidence="1">The sequence shown here is derived from an EMBL/GenBank/DDBJ whole genome shotgun (WGS) entry which is preliminary data.</text>
</comment>
<protein>
    <submittedName>
        <fullName evidence="1">Uncharacterized protein</fullName>
    </submittedName>
</protein>